<evidence type="ECO:0000256" key="1">
    <source>
        <dbReference type="ARBA" id="ARBA00004613"/>
    </source>
</evidence>
<dbReference type="InterPro" id="IPR029277">
    <property type="entry name" value="SVWC_dom"/>
</dbReference>
<comment type="caution">
    <text evidence="5">The sequence shown here is derived from an EMBL/GenBank/DDBJ whole genome shotgun (WGS) entry which is preliminary data.</text>
</comment>
<proteinExistence type="predicted"/>
<feature type="chain" id="PRO_5006668653" description="Single domain-containing protein" evidence="3">
    <location>
        <begin position="18"/>
        <end position="108"/>
    </location>
</feature>
<feature type="signal peptide" evidence="3">
    <location>
        <begin position="1"/>
        <end position="17"/>
    </location>
</feature>
<accession>A0A0T6BFX5</accession>
<keyword evidence="2" id="KW-0964">Secreted</keyword>
<comment type="subcellular location">
    <subcellularLocation>
        <location evidence="1">Secreted</location>
    </subcellularLocation>
</comment>
<sequence length="108" mass="12122">MLIIPLVCLIFSTVCCSVEISTEKAPITTGLFLHMGYSCESANPNLGALRDGEVRKRYEHYICGQATCRQGEIFYETCGTIAKENDCAARYKHYYNPYPECCTSVECN</sequence>
<gene>
    <name evidence="5" type="ORF">AMK59_1370</name>
</gene>
<dbReference type="EMBL" id="LJIG01000749">
    <property type="protein sequence ID" value="KRT86191.1"/>
    <property type="molecule type" value="Genomic_DNA"/>
</dbReference>
<evidence type="ECO:0000256" key="2">
    <source>
        <dbReference type="ARBA" id="ARBA00022525"/>
    </source>
</evidence>
<keyword evidence="6" id="KW-1185">Reference proteome</keyword>
<dbReference type="GO" id="GO:0005576">
    <property type="term" value="C:extracellular region"/>
    <property type="evidence" value="ECO:0007669"/>
    <property type="project" value="UniProtKB-SubCell"/>
</dbReference>
<evidence type="ECO:0000256" key="3">
    <source>
        <dbReference type="SAM" id="SignalP"/>
    </source>
</evidence>
<dbReference type="Pfam" id="PF15430">
    <property type="entry name" value="SVWC"/>
    <property type="match status" value="1"/>
</dbReference>
<protein>
    <recommendedName>
        <fullName evidence="4">Single domain-containing protein</fullName>
    </recommendedName>
</protein>
<dbReference type="Proteomes" id="UP000051574">
    <property type="component" value="Unassembled WGS sequence"/>
</dbReference>
<name>A0A0T6BFX5_9SCAR</name>
<dbReference type="AlphaFoldDB" id="A0A0T6BFX5"/>
<feature type="domain" description="Single" evidence="4">
    <location>
        <begin position="48"/>
        <end position="107"/>
    </location>
</feature>
<dbReference type="OrthoDB" id="6749669at2759"/>
<evidence type="ECO:0000259" key="4">
    <source>
        <dbReference type="Pfam" id="PF15430"/>
    </source>
</evidence>
<evidence type="ECO:0000313" key="5">
    <source>
        <dbReference type="EMBL" id="KRT86191.1"/>
    </source>
</evidence>
<organism evidence="5 6">
    <name type="scientific">Oryctes borbonicus</name>
    <dbReference type="NCBI Taxonomy" id="1629725"/>
    <lineage>
        <taxon>Eukaryota</taxon>
        <taxon>Metazoa</taxon>
        <taxon>Ecdysozoa</taxon>
        <taxon>Arthropoda</taxon>
        <taxon>Hexapoda</taxon>
        <taxon>Insecta</taxon>
        <taxon>Pterygota</taxon>
        <taxon>Neoptera</taxon>
        <taxon>Endopterygota</taxon>
        <taxon>Coleoptera</taxon>
        <taxon>Polyphaga</taxon>
        <taxon>Scarabaeiformia</taxon>
        <taxon>Scarabaeidae</taxon>
        <taxon>Dynastinae</taxon>
        <taxon>Oryctes</taxon>
    </lineage>
</organism>
<evidence type="ECO:0000313" key="6">
    <source>
        <dbReference type="Proteomes" id="UP000051574"/>
    </source>
</evidence>
<keyword evidence="3" id="KW-0732">Signal</keyword>
<reference evidence="5 6" key="1">
    <citation type="submission" date="2015-09" db="EMBL/GenBank/DDBJ databases">
        <title>Draft genome of the scarab beetle Oryctes borbonicus.</title>
        <authorList>
            <person name="Meyer J.M."/>
            <person name="Markov G.V."/>
            <person name="Baskaran P."/>
            <person name="Herrmann M."/>
            <person name="Sommer R.J."/>
            <person name="Roedelsperger C."/>
        </authorList>
    </citation>
    <scope>NUCLEOTIDE SEQUENCE [LARGE SCALE GENOMIC DNA]</scope>
    <source>
        <strain evidence="5">OB123</strain>
        <tissue evidence="5">Whole animal</tissue>
    </source>
</reference>